<gene>
    <name evidence="2" type="ORF">COO17_25245</name>
</gene>
<dbReference type="EMBL" id="NVPQ01000114">
    <property type="protein sequence ID" value="PDY35957.1"/>
    <property type="molecule type" value="Genomic_DNA"/>
</dbReference>
<dbReference type="InterPro" id="IPR029059">
    <property type="entry name" value="AB_hydrolase_5"/>
</dbReference>
<accession>A0A2A7BKS8</accession>
<name>A0A2A7BKS8_9BACI</name>
<dbReference type="InterPro" id="IPR029058">
    <property type="entry name" value="AB_hydrolase_fold"/>
</dbReference>
<evidence type="ECO:0000259" key="1">
    <source>
        <dbReference type="Pfam" id="PF12695"/>
    </source>
</evidence>
<evidence type="ECO:0000313" key="3">
    <source>
        <dbReference type="Proteomes" id="UP000220111"/>
    </source>
</evidence>
<dbReference type="Proteomes" id="UP000220111">
    <property type="component" value="Unassembled WGS sequence"/>
</dbReference>
<dbReference type="GO" id="GO:0016787">
    <property type="term" value="F:hydrolase activity"/>
    <property type="evidence" value="ECO:0007669"/>
    <property type="project" value="UniProtKB-KW"/>
</dbReference>
<dbReference type="RefSeq" id="WP_097816083.1">
    <property type="nucleotide sequence ID" value="NZ_NVPQ01000114.1"/>
</dbReference>
<dbReference type="SUPFAM" id="SSF53474">
    <property type="entry name" value="alpha/beta-Hydrolases"/>
    <property type="match status" value="1"/>
</dbReference>
<organism evidence="2 3">
    <name type="scientific">Bacillus wiedmannii</name>
    <dbReference type="NCBI Taxonomy" id="1890302"/>
    <lineage>
        <taxon>Bacteria</taxon>
        <taxon>Bacillati</taxon>
        <taxon>Bacillota</taxon>
        <taxon>Bacilli</taxon>
        <taxon>Bacillales</taxon>
        <taxon>Bacillaceae</taxon>
        <taxon>Bacillus</taxon>
        <taxon>Bacillus cereus group</taxon>
    </lineage>
</organism>
<protein>
    <submittedName>
        <fullName evidence="2">Alpha/beta hydrolase</fullName>
    </submittedName>
</protein>
<dbReference type="Pfam" id="PF12695">
    <property type="entry name" value="Abhydrolase_5"/>
    <property type="match status" value="1"/>
</dbReference>
<dbReference type="AlphaFoldDB" id="A0A2A7BKS8"/>
<proteinExistence type="predicted"/>
<evidence type="ECO:0000313" key="2">
    <source>
        <dbReference type="EMBL" id="PDY35957.1"/>
    </source>
</evidence>
<feature type="domain" description="Alpha/beta hydrolase fold-5" evidence="1">
    <location>
        <begin position="60"/>
        <end position="222"/>
    </location>
</feature>
<keyword evidence="2" id="KW-0378">Hydrolase</keyword>
<reference evidence="2 3" key="1">
    <citation type="submission" date="2017-09" db="EMBL/GenBank/DDBJ databases">
        <title>Large-scale bioinformatics analysis of Bacillus genomes uncovers conserved roles of natural products in bacterial physiology.</title>
        <authorList>
            <consortium name="Agbiome Team Llc"/>
            <person name="Bleich R.M."/>
            <person name="Grubbs K.J."/>
            <person name="Santa Maria K.C."/>
            <person name="Allen S.E."/>
            <person name="Farag S."/>
            <person name="Shank E.A."/>
            <person name="Bowers A."/>
        </authorList>
    </citation>
    <scope>NUCLEOTIDE SEQUENCE [LARGE SCALE GENOMIC DNA]</scope>
    <source>
        <strain evidence="2 3">AFS098222</strain>
    </source>
</reference>
<dbReference type="Gene3D" id="3.40.50.1820">
    <property type="entry name" value="alpha/beta hydrolase"/>
    <property type="match status" value="1"/>
</dbReference>
<comment type="caution">
    <text evidence="2">The sequence shown here is derived from an EMBL/GenBank/DDBJ whole genome shotgun (WGS) entry which is preliminary data.</text>
</comment>
<sequence length="236" mass="26322">MKKWMKIILYSLLGILLMGSIAFLTWSQFTYKPTKEALSLVDDKKDEDNIVFGQKDAKVGVIFYQGAKVEAEAYSYLGEALAKDGHFVVMPKLPLNLAILGINAVDSVIEQYPEVQKWYVAGHSMGGVMISKYAFQNEDKVDGIIFLGSYPADDFSTKLIPMLSIYGEVDALATVEKIENSKKLMSKNTTMHMIKGGNHANFGMYGEQKGDNASLITSKVQQDETVKVIEQWLVKQ</sequence>